<comment type="catalytic activity">
    <reaction evidence="15">
        <text>citrate(in) + 2-oxoglutarate(out) = citrate(out) + 2-oxoglutarate(in)</text>
        <dbReference type="Rhea" id="RHEA:71763"/>
        <dbReference type="ChEBI" id="CHEBI:16810"/>
        <dbReference type="ChEBI" id="CHEBI:16947"/>
    </reaction>
</comment>
<evidence type="ECO:0000256" key="6">
    <source>
        <dbReference type="ARBA" id="ARBA00022792"/>
    </source>
</evidence>
<organism evidence="23 24">
    <name type="scientific">Henosepilachna vigintioctopunctata</name>
    <dbReference type="NCBI Taxonomy" id="420089"/>
    <lineage>
        <taxon>Eukaryota</taxon>
        <taxon>Metazoa</taxon>
        <taxon>Ecdysozoa</taxon>
        <taxon>Arthropoda</taxon>
        <taxon>Hexapoda</taxon>
        <taxon>Insecta</taxon>
        <taxon>Pterygota</taxon>
        <taxon>Neoptera</taxon>
        <taxon>Endopterygota</taxon>
        <taxon>Coleoptera</taxon>
        <taxon>Polyphaga</taxon>
        <taxon>Cucujiformia</taxon>
        <taxon>Coccinelloidea</taxon>
        <taxon>Coccinellidae</taxon>
        <taxon>Epilachninae</taxon>
        <taxon>Epilachnini</taxon>
        <taxon>Henosepilachna</taxon>
    </lineage>
</organism>
<comment type="catalytic activity">
    <reaction evidence="18">
        <text>glutarate(in) + 2-oxoglutarate(out) = glutarate(out) + 2-oxoglutarate(in)</text>
        <dbReference type="Rhea" id="RHEA:71751"/>
        <dbReference type="ChEBI" id="CHEBI:16810"/>
        <dbReference type="ChEBI" id="CHEBI:30921"/>
    </reaction>
</comment>
<feature type="transmembrane region" description="Helical" evidence="22">
    <location>
        <begin position="115"/>
        <end position="137"/>
    </location>
</feature>
<evidence type="ECO:0000256" key="5">
    <source>
        <dbReference type="ARBA" id="ARBA00022737"/>
    </source>
</evidence>
<accession>A0AAW1VH09</accession>
<comment type="catalytic activity">
    <reaction evidence="17">
        <text>2-oxoheptanedioate(in) + 2-oxoglutarate(out) = 2-oxoheptanedioate(out) + 2-oxoglutarate(in)</text>
        <dbReference type="Rhea" id="RHEA:71755"/>
        <dbReference type="ChEBI" id="CHEBI:16810"/>
        <dbReference type="ChEBI" id="CHEBI:72701"/>
    </reaction>
</comment>
<evidence type="ECO:0000256" key="22">
    <source>
        <dbReference type="SAM" id="Phobius"/>
    </source>
</evidence>
<evidence type="ECO:0000256" key="20">
    <source>
        <dbReference type="PROSITE-ProRule" id="PRU00282"/>
    </source>
</evidence>
<dbReference type="EMBL" id="JARQZJ010000129">
    <property type="protein sequence ID" value="KAK9891635.1"/>
    <property type="molecule type" value="Genomic_DNA"/>
</dbReference>
<sequence>MSDDKWKLRERALYLLSGCTASAVIVCSFYPLDLIKTRLQIQSEALLTSKHDPNYYYGMVDCMLKMYKKEGILSFWKGILPPLVVHTPRRGLKFYIFEEFKKYSLDNKDQSQLKIYLLGGICTGLVEGILMTPFEVIKIMLQSNRSVVQKTPSSWKMTQIVISTGGYGLNGLFKGLTATILEMTIYNIFFFGTYYSVQDILATHENRKLKFSEKILLGMASSSFATVFSIPLDVAKSRIQSPASASNGKKYKWTFPTMRTIYKEEGLTALTKGLFVKILRHAPAGSIMLIMNDYLNQYFLS</sequence>
<evidence type="ECO:0000256" key="17">
    <source>
        <dbReference type="ARBA" id="ARBA00048581"/>
    </source>
</evidence>
<dbReference type="GO" id="GO:0005743">
    <property type="term" value="C:mitochondrial inner membrane"/>
    <property type="evidence" value="ECO:0007669"/>
    <property type="project" value="UniProtKB-SubCell"/>
</dbReference>
<keyword evidence="24" id="KW-1185">Reference proteome</keyword>
<dbReference type="InterPro" id="IPR023395">
    <property type="entry name" value="MCP_dom_sf"/>
</dbReference>
<feature type="repeat" description="Solcar" evidence="20">
    <location>
        <begin position="111"/>
        <end position="200"/>
    </location>
</feature>
<feature type="repeat" description="Solcar" evidence="20">
    <location>
        <begin position="209"/>
        <end position="298"/>
    </location>
</feature>
<evidence type="ECO:0000313" key="23">
    <source>
        <dbReference type="EMBL" id="KAK9891635.1"/>
    </source>
</evidence>
<dbReference type="GO" id="GO:0055085">
    <property type="term" value="P:transmembrane transport"/>
    <property type="evidence" value="ECO:0007669"/>
    <property type="project" value="InterPro"/>
</dbReference>
<dbReference type="InterPro" id="IPR018108">
    <property type="entry name" value="MCP_transmembrane"/>
</dbReference>
<keyword evidence="3 21" id="KW-0813">Transport</keyword>
<comment type="subcellular location">
    <subcellularLocation>
        <location evidence="1">Mitochondrion inner membrane</location>
        <topology evidence="1">Multi-pass membrane protein</topology>
    </subcellularLocation>
</comment>
<evidence type="ECO:0000256" key="12">
    <source>
        <dbReference type="ARBA" id="ARBA00041874"/>
    </source>
</evidence>
<evidence type="ECO:0000256" key="9">
    <source>
        <dbReference type="ARBA" id="ARBA00023136"/>
    </source>
</evidence>
<keyword evidence="9 20" id="KW-0472">Membrane</keyword>
<evidence type="ECO:0000256" key="8">
    <source>
        <dbReference type="ARBA" id="ARBA00023128"/>
    </source>
</evidence>
<evidence type="ECO:0000256" key="15">
    <source>
        <dbReference type="ARBA" id="ARBA00048003"/>
    </source>
</evidence>
<reference evidence="23 24" key="1">
    <citation type="submission" date="2023-03" db="EMBL/GenBank/DDBJ databases">
        <title>Genome insight into feeding habits of ladybird beetles.</title>
        <authorList>
            <person name="Li H.-S."/>
            <person name="Huang Y.-H."/>
            <person name="Pang H."/>
        </authorList>
    </citation>
    <scope>NUCLEOTIDE SEQUENCE [LARGE SCALE GENOMIC DNA]</scope>
    <source>
        <strain evidence="23">SYSU_2023b</strain>
        <tissue evidence="23">Whole body</tissue>
    </source>
</reference>
<comment type="catalytic activity">
    <reaction evidence="19">
        <text>hexanedioate(in) + 2-oxoglutarate(out) = hexanedioate(out) + 2-oxoglutarate(in)</text>
        <dbReference type="Rhea" id="RHEA:71743"/>
        <dbReference type="ChEBI" id="CHEBI:16810"/>
        <dbReference type="ChEBI" id="CHEBI:17128"/>
    </reaction>
</comment>
<name>A0AAW1VH09_9CUCU</name>
<dbReference type="PROSITE" id="PS50920">
    <property type="entry name" value="SOLCAR"/>
    <property type="match status" value="3"/>
</dbReference>
<evidence type="ECO:0000256" key="11">
    <source>
        <dbReference type="ARBA" id="ARBA00039747"/>
    </source>
</evidence>
<evidence type="ECO:0000256" key="21">
    <source>
        <dbReference type="RuleBase" id="RU000488"/>
    </source>
</evidence>
<evidence type="ECO:0000256" key="19">
    <source>
        <dbReference type="ARBA" id="ARBA00048998"/>
    </source>
</evidence>
<evidence type="ECO:0000256" key="14">
    <source>
        <dbReference type="ARBA" id="ARBA00047537"/>
    </source>
</evidence>
<evidence type="ECO:0000256" key="13">
    <source>
        <dbReference type="ARBA" id="ARBA00046087"/>
    </source>
</evidence>
<gene>
    <name evidence="23" type="ORF">WA026_015598</name>
</gene>
<comment type="catalytic activity">
    <reaction evidence="14">
        <text>heptanedioate(in) + 2-oxoglutarate(out) = heptanedioate(out) + 2-oxoglutarate(in)</text>
        <dbReference type="Rhea" id="RHEA:71759"/>
        <dbReference type="ChEBI" id="CHEBI:16810"/>
        <dbReference type="ChEBI" id="CHEBI:36165"/>
    </reaction>
</comment>
<comment type="catalytic activity">
    <reaction evidence="10">
        <text>2-oxoadipate(in) + 2-oxoglutarate(out) = 2-oxoadipate(out) + 2-oxoglutarate(in)</text>
        <dbReference type="Rhea" id="RHEA:71739"/>
        <dbReference type="ChEBI" id="CHEBI:16810"/>
        <dbReference type="ChEBI" id="CHEBI:57499"/>
    </reaction>
</comment>
<protein>
    <recommendedName>
        <fullName evidence="11">Mitochondrial 2-oxodicarboxylate carrier</fullName>
    </recommendedName>
    <alternativeName>
        <fullName evidence="12">Solute carrier family 25 member 21</fullName>
    </alternativeName>
</protein>
<evidence type="ECO:0000256" key="10">
    <source>
        <dbReference type="ARBA" id="ARBA00036018"/>
    </source>
</evidence>
<evidence type="ECO:0000256" key="16">
    <source>
        <dbReference type="ARBA" id="ARBA00048303"/>
    </source>
</evidence>
<feature type="repeat" description="Solcar" evidence="20">
    <location>
        <begin position="9"/>
        <end position="103"/>
    </location>
</feature>
<dbReference type="Proteomes" id="UP001431783">
    <property type="component" value="Unassembled WGS sequence"/>
</dbReference>
<dbReference type="InterPro" id="IPR051752">
    <property type="entry name" value="Mito_2-oxodicarb_carrier"/>
</dbReference>
<evidence type="ECO:0000256" key="7">
    <source>
        <dbReference type="ARBA" id="ARBA00022989"/>
    </source>
</evidence>
<dbReference type="PANTHER" id="PTHR46356:SF1">
    <property type="entry name" value="MITOCHONDRIAL 2-OXODICARBOXYLATE CARRIER"/>
    <property type="match status" value="1"/>
</dbReference>
<keyword evidence="8" id="KW-0496">Mitochondrion</keyword>
<keyword evidence="5" id="KW-0677">Repeat</keyword>
<dbReference type="InterPro" id="IPR002067">
    <property type="entry name" value="MCP"/>
</dbReference>
<comment type="catalytic activity">
    <reaction evidence="16">
        <text>L-2-aminoadipate(in) + 2-oxoglutarate(out) = L-2-aminoadipate(out) + 2-oxoglutarate(in)</text>
        <dbReference type="Rhea" id="RHEA:71747"/>
        <dbReference type="ChEBI" id="CHEBI:16810"/>
        <dbReference type="ChEBI" id="CHEBI:58672"/>
    </reaction>
</comment>
<evidence type="ECO:0000256" key="1">
    <source>
        <dbReference type="ARBA" id="ARBA00004448"/>
    </source>
</evidence>
<dbReference type="Pfam" id="PF00153">
    <property type="entry name" value="Mito_carr"/>
    <property type="match status" value="3"/>
</dbReference>
<proteinExistence type="inferred from homology"/>
<dbReference type="PANTHER" id="PTHR46356">
    <property type="entry name" value="MITOCHONDRIAL 2-OXODICARBOXYLATE CARRIER"/>
    <property type="match status" value="1"/>
</dbReference>
<evidence type="ECO:0000313" key="24">
    <source>
        <dbReference type="Proteomes" id="UP001431783"/>
    </source>
</evidence>
<evidence type="ECO:0000256" key="18">
    <source>
        <dbReference type="ARBA" id="ARBA00048920"/>
    </source>
</evidence>
<comment type="function">
    <text evidence="13">Transports dicarboxylates across the inner membranes of mitochondria by a counter-exchange mechanism. Can transport 2-oxoadipate (2-oxohexanedioate), 2-oxoglutarate, adipate (hexanedioate), glutarate, and to a lesser extent, pimelate (heptanedioate), 2-oxopimelate (2-oxoheptanedioate), 2-aminoadipate (2-aminohexanedioate), oxaloacetate, and citrate. Plays a central role in catabolism of lysine, hydroxylysine, and tryptophan, by transporting common metabolite intermediates (such as 2-oxoadipate) into the mitochondria, where it is converted into acetyl-CoA and can enter the citric acid (TCA) cycle.</text>
</comment>
<dbReference type="AlphaFoldDB" id="A0AAW1VH09"/>
<keyword evidence="4 20" id="KW-0812">Transmembrane</keyword>
<evidence type="ECO:0000256" key="3">
    <source>
        <dbReference type="ARBA" id="ARBA00022448"/>
    </source>
</evidence>
<evidence type="ECO:0000256" key="4">
    <source>
        <dbReference type="ARBA" id="ARBA00022692"/>
    </source>
</evidence>
<dbReference type="Gene3D" id="1.50.40.10">
    <property type="entry name" value="Mitochondrial carrier domain"/>
    <property type="match status" value="1"/>
</dbReference>
<keyword evidence="6" id="KW-0999">Mitochondrion inner membrane</keyword>
<dbReference type="SUPFAM" id="SSF103506">
    <property type="entry name" value="Mitochondrial carrier"/>
    <property type="match status" value="1"/>
</dbReference>
<comment type="caution">
    <text evidence="23">The sequence shown here is derived from an EMBL/GenBank/DDBJ whole genome shotgun (WGS) entry which is preliminary data.</text>
</comment>
<dbReference type="PRINTS" id="PR00926">
    <property type="entry name" value="MITOCARRIER"/>
</dbReference>
<comment type="similarity">
    <text evidence="2 21">Belongs to the mitochondrial carrier (TC 2.A.29) family.</text>
</comment>
<evidence type="ECO:0000256" key="2">
    <source>
        <dbReference type="ARBA" id="ARBA00006375"/>
    </source>
</evidence>
<keyword evidence="7 22" id="KW-1133">Transmembrane helix</keyword>
<feature type="transmembrane region" description="Helical" evidence="22">
    <location>
        <begin position="12"/>
        <end position="32"/>
    </location>
</feature>